<protein>
    <submittedName>
        <fullName evidence="1">Uncharacterized protein</fullName>
    </submittedName>
</protein>
<evidence type="ECO:0000313" key="1">
    <source>
        <dbReference type="EMBL" id="KAA2214412.1"/>
    </source>
</evidence>
<reference evidence="1 2" key="1">
    <citation type="journal article" date="2015" name="Int. J. Syst. Evol. Microbiol.">
        <title>Roseomonas oryzae sp. nov., isolated from paddy rhizosphere soil.</title>
        <authorList>
            <person name="Ramaprasad E.V."/>
            <person name="Sasikala Ch."/>
            <person name="Ramana Ch.V."/>
        </authorList>
    </citation>
    <scope>NUCLEOTIDE SEQUENCE [LARGE SCALE GENOMIC DNA]</scope>
    <source>
        <strain evidence="1 2">KCTC 42542</strain>
    </source>
</reference>
<dbReference type="OrthoDB" id="464386at2"/>
<evidence type="ECO:0000313" key="2">
    <source>
        <dbReference type="Proteomes" id="UP000322110"/>
    </source>
</evidence>
<dbReference type="RefSeq" id="WP_149810349.1">
    <property type="nucleotide sequence ID" value="NZ_VUKA01000001.1"/>
</dbReference>
<proteinExistence type="predicted"/>
<accession>A0A5B2TIV4</accession>
<dbReference type="AlphaFoldDB" id="A0A5B2TIV4"/>
<gene>
    <name evidence="1" type="ORF">F0Q34_01380</name>
</gene>
<dbReference type="Proteomes" id="UP000322110">
    <property type="component" value="Unassembled WGS sequence"/>
</dbReference>
<organism evidence="1 2">
    <name type="scientific">Teichococcus oryzae</name>
    <dbReference type="NCBI Taxonomy" id="1608942"/>
    <lineage>
        <taxon>Bacteria</taxon>
        <taxon>Pseudomonadati</taxon>
        <taxon>Pseudomonadota</taxon>
        <taxon>Alphaproteobacteria</taxon>
        <taxon>Acetobacterales</taxon>
        <taxon>Roseomonadaceae</taxon>
        <taxon>Roseomonas</taxon>
    </lineage>
</organism>
<dbReference type="EMBL" id="VUKA01000001">
    <property type="protein sequence ID" value="KAA2214412.1"/>
    <property type="molecule type" value="Genomic_DNA"/>
</dbReference>
<name>A0A5B2TIV4_9PROT</name>
<keyword evidence="2" id="KW-1185">Reference proteome</keyword>
<comment type="caution">
    <text evidence="1">The sequence shown here is derived from an EMBL/GenBank/DDBJ whole genome shotgun (WGS) entry which is preliminary data.</text>
</comment>
<sequence length="510" mass="54877">MALLAVPWAGAGTPGLQAATPGPAQQSRPAPPAERELLVANELGLGLRELYVTPAGSVEPGRDRLDEETLPTGATLRLSLGRSRLCLYDLRAVLADGSVEERQGLDTCRNPRVTLGDPTAPMRMAVVVNDTDIAIRELYAAPAGAPGRGADRLGSETVEAEASFELRLGRTRSCLFDITVVFEDDTTEERRRVDLCRRTRIAFGDPAIPWREAEIANGANRGIRNLYAASAGSVERAATAQPNGEDWGNDRLGNVTLEPGDSFRLRLRSRDCRVDLRAIYDDESAEEKRAADLCATSRILFDGSGVPRPPERSFALVNRHAATVQQVFASGISNSDWGEDRLPDGPLERGTRADITLRSDCELDLRILFANGGAEERRGVNVCDNSLIVLRPGWTLAERLDQGAGVADRGPPREGSVRLRNAGATPLVELYVDPADAQPQAQKGPDRLGNTVLGRGETLDFQPPLGVGCIARLRAVFRDGQEVVRPEFDLCSGTEVSLPEVAAPGGAARP</sequence>